<dbReference type="VEuPathDB" id="TrichDB:TRFO_36500"/>
<protein>
    <submittedName>
        <fullName evidence="1">Uncharacterized protein</fullName>
    </submittedName>
</protein>
<comment type="caution">
    <text evidence="1">The sequence shown here is derived from an EMBL/GenBank/DDBJ whole genome shotgun (WGS) entry which is preliminary data.</text>
</comment>
<evidence type="ECO:0000313" key="1">
    <source>
        <dbReference type="EMBL" id="OHS97309.1"/>
    </source>
</evidence>
<dbReference type="Pfam" id="PF08597">
    <property type="entry name" value="eIF3_subunit"/>
    <property type="match status" value="1"/>
</dbReference>
<dbReference type="GeneID" id="94845569"/>
<name>A0A1J4JIF6_9EUKA</name>
<proteinExistence type="predicted"/>
<dbReference type="RefSeq" id="XP_068350446.1">
    <property type="nucleotide sequence ID" value="XM_068510865.1"/>
</dbReference>
<keyword evidence="2" id="KW-1185">Reference proteome</keyword>
<dbReference type="AlphaFoldDB" id="A0A1J4JIF6"/>
<organism evidence="1 2">
    <name type="scientific">Tritrichomonas foetus</name>
    <dbReference type="NCBI Taxonomy" id="1144522"/>
    <lineage>
        <taxon>Eukaryota</taxon>
        <taxon>Metamonada</taxon>
        <taxon>Parabasalia</taxon>
        <taxon>Tritrichomonadida</taxon>
        <taxon>Tritrichomonadidae</taxon>
        <taxon>Tritrichomonas</taxon>
    </lineage>
</organism>
<dbReference type="Proteomes" id="UP000179807">
    <property type="component" value="Unassembled WGS sequence"/>
</dbReference>
<dbReference type="InterPro" id="IPR013906">
    <property type="entry name" value="eIF3j"/>
</dbReference>
<gene>
    <name evidence="1" type="ORF">TRFO_36500</name>
</gene>
<reference evidence="1" key="1">
    <citation type="submission" date="2016-10" db="EMBL/GenBank/DDBJ databases">
        <authorList>
            <person name="Benchimol M."/>
            <person name="Almeida L.G."/>
            <person name="Vasconcelos A.T."/>
            <person name="Perreira-Neves A."/>
            <person name="Rosa I.A."/>
            <person name="Tasca T."/>
            <person name="Bogo M.R."/>
            <person name="de Souza W."/>
        </authorList>
    </citation>
    <scope>NUCLEOTIDE SEQUENCE [LARGE SCALE GENOMIC DNA]</scope>
    <source>
        <strain evidence="1">K</strain>
    </source>
</reference>
<evidence type="ECO:0000313" key="2">
    <source>
        <dbReference type="Proteomes" id="UP000179807"/>
    </source>
</evidence>
<sequence length="98" mass="11421">MIEESIEENDFKNACDLFGEEFLESHISGDQNVDPLKFIPKTYEEFVRLKKSIIQYYQTVPDEGKFDFSLKLITSLLSPLSSYKISEIYSKEKQKGKL</sequence>
<dbReference type="EMBL" id="MLAK01001124">
    <property type="protein sequence ID" value="OHS97309.1"/>
    <property type="molecule type" value="Genomic_DNA"/>
</dbReference>
<accession>A0A1J4JIF6</accession>